<keyword evidence="3" id="KW-1185">Reference proteome</keyword>
<keyword evidence="1" id="KW-0732">Signal</keyword>
<evidence type="ECO:0000313" key="2">
    <source>
        <dbReference type="EMBL" id="SFU81923.1"/>
    </source>
</evidence>
<dbReference type="Gene3D" id="2.180.10.10">
    <property type="entry name" value="RHS repeat-associated core"/>
    <property type="match status" value="1"/>
</dbReference>
<feature type="chain" id="PRO_5010158945" evidence="1">
    <location>
        <begin position="23"/>
        <end position="263"/>
    </location>
</feature>
<dbReference type="PROSITE" id="PS51257">
    <property type="entry name" value="PROKAR_LIPOPROTEIN"/>
    <property type="match status" value="1"/>
</dbReference>
<accession>A0A1I7J9X0</accession>
<dbReference type="RefSeq" id="WP_068838369.1">
    <property type="nucleotide sequence ID" value="NZ_BMXC01000003.1"/>
</dbReference>
<dbReference type="EMBL" id="FPCA01000003">
    <property type="protein sequence ID" value="SFU81923.1"/>
    <property type="molecule type" value="Genomic_DNA"/>
</dbReference>
<evidence type="ECO:0000256" key="1">
    <source>
        <dbReference type="SAM" id="SignalP"/>
    </source>
</evidence>
<protein>
    <submittedName>
        <fullName evidence="2">YD repeat-containing protein</fullName>
    </submittedName>
</protein>
<reference evidence="3" key="1">
    <citation type="submission" date="2016-10" db="EMBL/GenBank/DDBJ databases">
        <authorList>
            <person name="Varghese N."/>
        </authorList>
    </citation>
    <scope>NUCLEOTIDE SEQUENCE [LARGE SCALE GENOMIC DNA]</scope>
    <source>
        <strain evidence="3">DSM 18820</strain>
    </source>
</reference>
<dbReference type="Proteomes" id="UP000182491">
    <property type="component" value="Unassembled WGS sequence"/>
</dbReference>
<dbReference type="AlphaFoldDB" id="A0A1I7J9X0"/>
<name>A0A1I7J9X0_9BACT</name>
<sequence length="263" mass="30529">MNYRFIRSFFWFYTVVAFSLIACSTDEVEPNSGKPNCILLESKDSDGRITKYEYTDEGLISKVVHISGSGIDAQIDYTSYTYDSKGRIIKAEEYRGEQVAEFITYEYKDDLMIRRKLYWKDQLKLTESLFYDNEKKIIKIESDSGYLITISYNSAGNVTDKTITDGEMTFTLIYENYDDKLAAHNYELEKASPSIHAKLSKNNPQRIIAVNRSKNEEASFFIRDFSYEYNSDDLPVTIIETYPEEGAAAYIYVNRMIYKCGKF</sequence>
<dbReference type="OrthoDB" id="892795at2"/>
<gene>
    <name evidence="2" type="ORF">SAMN04487941_2624</name>
</gene>
<proteinExistence type="predicted"/>
<evidence type="ECO:0000313" key="3">
    <source>
        <dbReference type="Proteomes" id="UP000182491"/>
    </source>
</evidence>
<organism evidence="2 3">
    <name type="scientific">Pontibacter akesuensis</name>
    <dbReference type="NCBI Taxonomy" id="388950"/>
    <lineage>
        <taxon>Bacteria</taxon>
        <taxon>Pseudomonadati</taxon>
        <taxon>Bacteroidota</taxon>
        <taxon>Cytophagia</taxon>
        <taxon>Cytophagales</taxon>
        <taxon>Hymenobacteraceae</taxon>
        <taxon>Pontibacter</taxon>
    </lineage>
</organism>
<dbReference type="STRING" id="388950.GCA_001611675_02441"/>
<feature type="signal peptide" evidence="1">
    <location>
        <begin position="1"/>
        <end position="22"/>
    </location>
</feature>